<sequence length="244" mass="24942">MLVTEVLPRTLRTLDPESDEGLEAIAEIYRPAAGVRVRMNMVTGLTGSAVGEDGTSDTLTSPTDRAILKTIRSAADAVVVGAQTVRAEGYVLPRSATLAIVTASGDLSGHRLGPDASRRALIVCPRGRESEVARRTAALGAPVVGVDSAGAHLTPDEILGALAERGLRSVVCEGGTSLASAFLGAGAIDEACVSVAPALTPSSGPFVDLSERAELVVTGMLVDEAGFSYLRLGRNPGRAPSPSA</sequence>
<dbReference type="AlphaFoldDB" id="A0AAU0MJY2"/>
<evidence type="ECO:0000313" key="5">
    <source>
        <dbReference type="EMBL" id="WOQ70778.1"/>
    </source>
</evidence>
<dbReference type="Proteomes" id="UP001329313">
    <property type="component" value="Chromosome"/>
</dbReference>
<gene>
    <name evidence="5" type="ORF">RYJ27_06215</name>
</gene>
<evidence type="ECO:0000313" key="6">
    <source>
        <dbReference type="Proteomes" id="UP001329313"/>
    </source>
</evidence>
<name>A0AAU0MJY2_9MICO</name>
<dbReference type="SUPFAM" id="SSF53597">
    <property type="entry name" value="Dihydrofolate reductase-like"/>
    <property type="match status" value="1"/>
</dbReference>
<reference evidence="5 6" key="1">
    <citation type="submission" date="2023-10" db="EMBL/GenBank/DDBJ databases">
        <title>Y20.</title>
        <authorList>
            <person name="Zhang G."/>
            <person name="Ding Y."/>
        </authorList>
    </citation>
    <scope>NUCLEOTIDE SEQUENCE [LARGE SCALE GENOMIC DNA]</scope>
    <source>
        <strain evidence="5 6">Y20</strain>
    </source>
</reference>
<accession>A0AAU0MJY2</accession>
<dbReference type="PANTHER" id="PTHR38011">
    <property type="entry name" value="DIHYDROFOLATE REDUCTASE FAMILY PROTEIN (AFU_ORTHOLOGUE AFUA_8G06820)"/>
    <property type="match status" value="1"/>
</dbReference>
<evidence type="ECO:0000256" key="3">
    <source>
        <dbReference type="ARBA" id="ARBA00023002"/>
    </source>
</evidence>
<keyword evidence="6" id="KW-1185">Reference proteome</keyword>
<dbReference type="InterPro" id="IPR002734">
    <property type="entry name" value="RibDG_C"/>
</dbReference>
<evidence type="ECO:0000256" key="2">
    <source>
        <dbReference type="ARBA" id="ARBA00022857"/>
    </source>
</evidence>
<dbReference type="EMBL" id="CP137080">
    <property type="protein sequence ID" value="WOQ70778.1"/>
    <property type="molecule type" value="Genomic_DNA"/>
</dbReference>
<feature type="domain" description="Bacterial bifunctional deaminase-reductase C-terminal" evidence="4">
    <location>
        <begin position="37"/>
        <end position="200"/>
    </location>
</feature>
<keyword evidence="3" id="KW-0560">Oxidoreductase</keyword>
<proteinExistence type="predicted"/>
<dbReference type="RefSeq" id="WP_330171846.1">
    <property type="nucleotide sequence ID" value="NZ_CP137080.1"/>
</dbReference>
<protein>
    <submittedName>
        <fullName evidence="5">Dihydrofolate reductase family protein</fullName>
    </submittedName>
</protein>
<organism evidence="5 6">
    <name type="scientific">Microbacterium limosum</name>
    <dbReference type="NCBI Taxonomy" id="3079935"/>
    <lineage>
        <taxon>Bacteria</taxon>
        <taxon>Bacillati</taxon>
        <taxon>Actinomycetota</taxon>
        <taxon>Actinomycetes</taxon>
        <taxon>Micrococcales</taxon>
        <taxon>Microbacteriaceae</taxon>
        <taxon>Microbacterium</taxon>
    </lineage>
</organism>
<dbReference type="GO" id="GO:0009231">
    <property type="term" value="P:riboflavin biosynthetic process"/>
    <property type="evidence" value="ECO:0007669"/>
    <property type="project" value="InterPro"/>
</dbReference>
<dbReference type="InterPro" id="IPR024072">
    <property type="entry name" value="DHFR-like_dom_sf"/>
</dbReference>
<dbReference type="KEGG" id="mliy:RYJ27_06215"/>
<keyword evidence="2" id="KW-0521">NADP</keyword>
<dbReference type="Pfam" id="PF01872">
    <property type="entry name" value="RibD_C"/>
    <property type="match status" value="1"/>
</dbReference>
<evidence type="ECO:0000256" key="1">
    <source>
        <dbReference type="ARBA" id="ARBA00005104"/>
    </source>
</evidence>
<dbReference type="GO" id="GO:0008703">
    <property type="term" value="F:5-amino-6-(5-phosphoribosylamino)uracil reductase activity"/>
    <property type="evidence" value="ECO:0007669"/>
    <property type="project" value="InterPro"/>
</dbReference>
<dbReference type="Gene3D" id="3.40.430.10">
    <property type="entry name" value="Dihydrofolate Reductase, subunit A"/>
    <property type="match status" value="1"/>
</dbReference>
<dbReference type="InterPro" id="IPR050765">
    <property type="entry name" value="Riboflavin_Biosynth_HTPR"/>
</dbReference>
<evidence type="ECO:0000259" key="4">
    <source>
        <dbReference type="Pfam" id="PF01872"/>
    </source>
</evidence>
<comment type="pathway">
    <text evidence="1">Cofactor biosynthesis; riboflavin biosynthesis.</text>
</comment>
<dbReference type="PANTHER" id="PTHR38011:SF7">
    <property type="entry name" value="2,5-DIAMINO-6-RIBOSYLAMINO-4(3H)-PYRIMIDINONE 5'-PHOSPHATE REDUCTASE"/>
    <property type="match status" value="1"/>
</dbReference>